<dbReference type="InterPro" id="IPR036179">
    <property type="entry name" value="Ig-like_dom_sf"/>
</dbReference>
<evidence type="ECO:0000256" key="3">
    <source>
        <dbReference type="SAM" id="SignalP"/>
    </source>
</evidence>
<keyword evidence="6" id="KW-1185">Reference proteome</keyword>
<dbReference type="GeneTree" id="ENSGT00940000162509"/>
<evidence type="ECO:0000313" key="5">
    <source>
        <dbReference type="Ensembl" id="ENSOGAP00000017367.1"/>
    </source>
</evidence>
<proteinExistence type="predicted"/>
<dbReference type="InterPro" id="IPR013783">
    <property type="entry name" value="Ig-like_fold"/>
</dbReference>
<dbReference type="GO" id="GO:0005886">
    <property type="term" value="C:plasma membrane"/>
    <property type="evidence" value="ECO:0007669"/>
    <property type="project" value="TreeGrafter"/>
</dbReference>
<dbReference type="InterPro" id="IPR013106">
    <property type="entry name" value="Ig_V-set"/>
</dbReference>
<dbReference type="Pfam" id="PF07686">
    <property type="entry name" value="V-set"/>
    <property type="match status" value="1"/>
</dbReference>
<dbReference type="GO" id="GO:0002376">
    <property type="term" value="P:immune system process"/>
    <property type="evidence" value="ECO:0007669"/>
    <property type="project" value="UniProtKB-KW"/>
</dbReference>
<reference evidence="6" key="1">
    <citation type="submission" date="2011-03" db="EMBL/GenBank/DDBJ databases">
        <title>Version 3 of the genome sequence of Otolemur garnettii (Bushbaby).</title>
        <authorList>
            <consortium name="The Broad Institute Genome Sequencing Platform"/>
            <person name="Di Palma F."/>
            <person name="Johnson J."/>
            <person name="Lander E.S."/>
            <person name="Lindblad-Toh K."/>
            <person name="Jaffe D.B."/>
            <person name="Gnerre S."/>
            <person name="MacCallum I."/>
            <person name="Przybylski D."/>
            <person name="Ribeiro F.J."/>
            <person name="Burton J.N."/>
            <person name="Walker B.J."/>
            <person name="Sharpe T."/>
            <person name="Hall G."/>
        </authorList>
    </citation>
    <scope>NUCLEOTIDE SEQUENCE [LARGE SCALE GENOMIC DNA]</scope>
</reference>
<dbReference type="EMBL" id="AAQR03083282">
    <property type="status" value="NOT_ANNOTATED_CDS"/>
    <property type="molecule type" value="Genomic_DNA"/>
</dbReference>
<dbReference type="Gene3D" id="2.60.40.10">
    <property type="entry name" value="Immunoglobulins"/>
    <property type="match status" value="1"/>
</dbReference>
<dbReference type="HOGENOM" id="CLU_077975_9_1_1"/>
<keyword evidence="2" id="KW-0391">Immunity</keyword>
<dbReference type="PANTHER" id="PTHR23268:SF40">
    <property type="entry name" value="T CELL RECEPTOR BETA VARIABLE 4-1"/>
    <property type="match status" value="1"/>
</dbReference>
<dbReference type="OMA" id="PELMFAY"/>
<evidence type="ECO:0000256" key="2">
    <source>
        <dbReference type="ARBA" id="ARBA00022859"/>
    </source>
</evidence>
<dbReference type="InterPro" id="IPR007110">
    <property type="entry name" value="Ig-like_dom"/>
</dbReference>
<dbReference type="GO" id="GO:0007166">
    <property type="term" value="P:cell surface receptor signaling pathway"/>
    <property type="evidence" value="ECO:0007669"/>
    <property type="project" value="TreeGrafter"/>
</dbReference>
<dbReference type="Proteomes" id="UP000005225">
    <property type="component" value="Unassembled WGS sequence"/>
</dbReference>
<accession>H0XMM6</accession>
<dbReference type="InterPro" id="IPR050413">
    <property type="entry name" value="TCR_beta_variable"/>
</dbReference>
<dbReference type="InParanoid" id="H0XMM6"/>
<evidence type="ECO:0000313" key="6">
    <source>
        <dbReference type="Proteomes" id="UP000005225"/>
    </source>
</evidence>
<evidence type="ECO:0000259" key="4">
    <source>
        <dbReference type="PROSITE" id="PS50835"/>
    </source>
</evidence>
<dbReference type="Ensembl" id="ENSOGAT00000033564.1">
    <property type="protein sequence ID" value="ENSOGAP00000017367.1"/>
    <property type="gene ID" value="ENSOGAG00000027692.1"/>
</dbReference>
<dbReference type="PANTHER" id="PTHR23268">
    <property type="entry name" value="T-CELL RECEPTOR BETA CHAIN"/>
    <property type="match status" value="1"/>
</dbReference>
<dbReference type="PROSITE" id="PS50835">
    <property type="entry name" value="IG_LIKE"/>
    <property type="match status" value="1"/>
</dbReference>
<name>H0XMM6_OTOGA</name>
<dbReference type="SUPFAM" id="SSF48726">
    <property type="entry name" value="Immunoglobulin"/>
    <property type="match status" value="1"/>
</dbReference>
<dbReference type="AlphaFoldDB" id="H0XMM6"/>
<dbReference type="eggNOG" id="ENOG502SA48">
    <property type="taxonomic scope" value="Eukaryota"/>
</dbReference>
<dbReference type="FunCoup" id="H0XMM6">
    <property type="interactions" value="549"/>
</dbReference>
<dbReference type="STRING" id="30611.ENSOGAP00000017367"/>
<reference evidence="5" key="2">
    <citation type="submission" date="2025-08" db="UniProtKB">
        <authorList>
            <consortium name="Ensembl"/>
        </authorList>
    </citation>
    <scope>IDENTIFICATION</scope>
</reference>
<feature type="domain" description="Ig-like" evidence="4">
    <location>
        <begin position="18"/>
        <end position="113"/>
    </location>
</feature>
<protein>
    <recommendedName>
        <fullName evidence="4">Ig-like domain-containing protein</fullName>
    </recommendedName>
</protein>
<organism evidence="5 6">
    <name type="scientific">Otolemur garnettii</name>
    <name type="common">Small-eared galago</name>
    <name type="synonym">Garnett's greater bushbaby</name>
    <dbReference type="NCBI Taxonomy" id="30611"/>
    <lineage>
        <taxon>Eukaryota</taxon>
        <taxon>Metazoa</taxon>
        <taxon>Chordata</taxon>
        <taxon>Craniata</taxon>
        <taxon>Vertebrata</taxon>
        <taxon>Euteleostomi</taxon>
        <taxon>Mammalia</taxon>
        <taxon>Eutheria</taxon>
        <taxon>Euarchontoglires</taxon>
        <taxon>Primates</taxon>
        <taxon>Strepsirrhini</taxon>
        <taxon>Lorisiformes</taxon>
        <taxon>Galagidae</taxon>
        <taxon>Otolemur</taxon>
    </lineage>
</organism>
<keyword evidence="1 3" id="KW-0732">Signal</keyword>
<evidence type="ECO:0000256" key="1">
    <source>
        <dbReference type="ARBA" id="ARBA00022729"/>
    </source>
</evidence>
<reference evidence="5" key="3">
    <citation type="submission" date="2025-09" db="UniProtKB">
        <authorList>
            <consortium name="Ensembl"/>
        </authorList>
    </citation>
    <scope>IDENTIFICATION</scope>
</reference>
<feature type="chain" id="PRO_5012135703" description="Ig-like domain-containing protein" evidence="3">
    <location>
        <begin position="16"/>
        <end position="113"/>
    </location>
</feature>
<sequence>MGCRLLCCVVLCVLGAVPMDTRVTQTPRHLVMGMTDKKFLKCEQNLGHNAMYWYKQSDKKPPELMFAYYLKELRENTTVPSRFLPEYPNSTHLYLHLDALQPEDSATYLCSSS</sequence>
<feature type="signal peptide" evidence="3">
    <location>
        <begin position="1"/>
        <end position="15"/>
    </location>
</feature>